<gene>
    <name evidence="2" type="ORF">EGW08_000976</name>
</gene>
<name>A0A433UBX7_ELYCH</name>
<feature type="compositionally biased region" description="Basic and acidic residues" evidence="1">
    <location>
        <begin position="71"/>
        <end position="90"/>
    </location>
</feature>
<dbReference type="AlphaFoldDB" id="A0A433UBX7"/>
<organism evidence="2 3">
    <name type="scientific">Elysia chlorotica</name>
    <name type="common">Eastern emerald elysia</name>
    <name type="synonym">Sea slug</name>
    <dbReference type="NCBI Taxonomy" id="188477"/>
    <lineage>
        <taxon>Eukaryota</taxon>
        <taxon>Metazoa</taxon>
        <taxon>Spiralia</taxon>
        <taxon>Lophotrochozoa</taxon>
        <taxon>Mollusca</taxon>
        <taxon>Gastropoda</taxon>
        <taxon>Heterobranchia</taxon>
        <taxon>Euthyneura</taxon>
        <taxon>Panpulmonata</taxon>
        <taxon>Sacoglossa</taxon>
        <taxon>Placobranchoidea</taxon>
        <taxon>Plakobranchidae</taxon>
        <taxon>Elysia</taxon>
    </lineage>
</organism>
<evidence type="ECO:0000256" key="1">
    <source>
        <dbReference type="SAM" id="MobiDB-lite"/>
    </source>
</evidence>
<dbReference type="Proteomes" id="UP000271974">
    <property type="component" value="Unassembled WGS sequence"/>
</dbReference>
<protein>
    <submittedName>
        <fullName evidence="2">Uncharacterized protein</fullName>
    </submittedName>
</protein>
<feature type="region of interest" description="Disordered" evidence="1">
    <location>
        <begin position="130"/>
        <end position="157"/>
    </location>
</feature>
<proteinExistence type="predicted"/>
<dbReference type="EMBL" id="RQTK01000015">
    <property type="protein sequence ID" value="RUS91264.1"/>
    <property type="molecule type" value="Genomic_DNA"/>
</dbReference>
<dbReference type="OrthoDB" id="6107227at2759"/>
<keyword evidence="3" id="KW-1185">Reference proteome</keyword>
<evidence type="ECO:0000313" key="2">
    <source>
        <dbReference type="EMBL" id="RUS91264.1"/>
    </source>
</evidence>
<evidence type="ECO:0000313" key="3">
    <source>
        <dbReference type="Proteomes" id="UP000271974"/>
    </source>
</evidence>
<accession>A0A433UBX7</accession>
<sequence length="293" mass="31998">METSTAAQAGGRQSTRATSIVTETESLLSKLGQGYKRSKAQQILRLLADQESLNQRFKDCDLNEDDDDDDGVKTEESAESTRRNSQEERSTSPVGGVWVKRGLTSTLSAAEEEKRDKLLVGLERDQRHEGYLGGSKIGKASETPSTKSKSKKKISSAIDPSRCRTSMGFYNAAECLTSVDGHPEADLEGAANADLELAMGAEADTENQSPRFLNEENDFVLTAVGARARLTPRGGPKQRRLFRQLLTQGSRRHSDGHDPGGECWNPVRAVFLDTTKDRDRGKLCPQQAVPSAV</sequence>
<reference evidence="2 3" key="1">
    <citation type="submission" date="2019-01" db="EMBL/GenBank/DDBJ databases">
        <title>A draft genome assembly of the solar-powered sea slug Elysia chlorotica.</title>
        <authorList>
            <person name="Cai H."/>
            <person name="Li Q."/>
            <person name="Fang X."/>
            <person name="Li J."/>
            <person name="Curtis N.E."/>
            <person name="Altenburger A."/>
            <person name="Shibata T."/>
            <person name="Feng M."/>
            <person name="Maeda T."/>
            <person name="Schwartz J.A."/>
            <person name="Shigenobu S."/>
            <person name="Lundholm N."/>
            <person name="Nishiyama T."/>
            <person name="Yang H."/>
            <person name="Hasebe M."/>
            <person name="Li S."/>
            <person name="Pierce S.K."/>
            <person name="Wang J."/>
        </authorList>
    </citation>
    <scope>NUCLEOTIDE SEQUENCE [LARGE SCALE GENOMIC DNA]</scope>
    <source>
        <strain evidence="2">EC2010</strain>
        <tissue evidence="2">Whole organism of an adult</tissue>
    </source>
</reference>
<comment type="caution">
    <text evidence="2">The sequence shown here is derived from an EMBL/GenBank/DDBJ whole genome shotgun (WGS) entry which is preliminary data.</text>
</comment>
<feature type="region of interest" description="Disordered" evidence="1">
    <location>
        <begin position="55"/>
        <end position="97"/>
    </location>
</feature>
<feature type="region of interest" description="Disordered" evidence="1">
    <location>
        <begin position="1"/>
        <end position="21"/>
    </location>
</feature>